<proteinExistence type="predicted"/>
<feature type="chain" id="PRO_5020029143" evidence="1">
    <location>
        <begin position="35"/>
        <end position="80"/>
    </location>
</feature>
<comment type="caution">
    <text evidence="2">The sequence shown here is derived from an EMBL/GenBank/DDBJ whole genome shotgun (WGS) entry which is preliminary data.</text>
</comment>
<feature type="signal peptide" evidence="1">
    <location>
        <begin position="1"/>
        <end position="34"/>
    </location>
</feature>
<name>A0A4C1UAM3_EUMVA</name>
<evidence type="ECO:0000313" key="3">
    <source>
        <dbReference type="Proteomes" id="UP000299102"/>
    </source>
</evidence>
<evidence type="ECO:0000256" key="1">
    <source>
        <dbReference type="SAM" id="SignalP"/>
    </source>
</evidence>
<reference evidence="2 3" key="1">
    <citation type="journal article" date="2019" name="Commun. Biol.">
        <title>The bagworm genome reveals a unique fibroin gene that provides high tensile strength.</title>
        <authorList>
            <person name="Kono N."/>
            <person name="Nakamura H."/>
            <person name="Ohtoshi R."/>
            <person name="Tomita M."/>
            <person name="Numata K."/>
            <person name="Arakawa K."/>
        </authorList>
    </citation>
    <scope>NUCLEOTIDE SEQUENCE [LARGE SCALE GENOMIC DNA]</scope>
</reference>
<dbReference type="Proteomes" id="UP000299102">
    <property type="component" value="Unassembled WGS sequence"/>
</dbReference>
<dbReference type="EMBL" id="BGZK01000150">
    <property type="protein sequence ID" value="GBP23369.1"/>
    <property type="molecule type" value="Genomic_DNA"/>
</dbReference>
<sequence>MHSSVRSRWSDPGRTMRLYLVCLFLALSVLSAHANRHRTTVFRITVVAADLDQPNIILDRDERSCQLDPLALHRDIALLQ</sequence>
<gene>
    <name evidence="2" type="ORF">EVAR_22227_1</name>
</gene>
<protein>
    <submittedName>
        <fullName evidence="2">Uncharacterized protein</fullName>
    </submittedName>
</protein>
<keyword evidence="3" id="KW-1185">Reference proteome</keyword>
<keyword evidence="1" id="KW-0732">Signal</keyword>
<accession>A0A4C1UAM3</accession>
<evidence type="ECO:0000313" key="2">
    <source>
        <dbReference type="EMBL" id="GBP23369.1"/>
    </source>
</evidence>
<organism evidence="2 3">
    <name type="scientific">Eumeta variegata</name>
    <name type="common">Bagworm moth</name>
    <name type="synonym">Eumeta japonica</name>
    <dbReference type="NCBI Taxonomy" id="151549"/>
    <lineage>
        <taxon>Eukaryota</taxon>
        <taxon>Metazoa</taxon>
        <taxon>Ecdysozoa</taxon>
        <taxon>Arthropoda</taxon>
        <taxon>Hexapoda</taxon>
        <taxon>Insecta</taxon>
        <taxon>Pterygota</taxon>
        <taxon>Neoptera</taxon>
        <taxon>Endopterygota</taxon>
        <taxon>Lepidoptera</taxon>
        <taxon>Glossata</taxon>
        <taxon>Ditrysia</taxon>
        <taxon>Tineoidea</taxon>
        <taxon>Psychidae</taxon>
        <taxon>Oiketicinae</taxon>
        <taxon>Eumeta</taxon>
    </lineage>
</organism>
<dbReference type="AlphaFoldDB" id="A0A4C1UAM3"/>